<evidence type="ECO:0000313" key="2">
    <source>
        <dbReference type="EMBL" id="ERN05449.1"/>
    </source>
</evidence>
<sequence>MPLPKPNWFLPSEIRAMDQETWEEHFGDWYISEPINPPSVPKDACFQSSKRNTDNESLPPVSKTSQAPSVRECFVGTHITPPDDAEEVLGQFLEESQIGPQQLQSIANATLTAHN</sequence>
<evidence type="ECO:0000313" key="3">
    <source>
        <dbReference type="Proteomes" id="UP000017836"/>
    </source>
</evidence>
<gene>
    <name evidence="2" type="ORF">AMTR_s00007p00243950</name>
</gene>
<accession>W1PCK5</accession>
<reference evidence="3" key="1">
    <citation type="journal article" date="2013" name="Science">
        <title>The Amborella genome and the evolution of flowering plants.</title>
        <authorList>
            <consortium name="Amborella Genome Project"/>
        </authorList>
    </citation>
    <scope>NUCLEOTIDE SEQUENCE [LARGE SCALE GENOMIC DNA]</scope>
</reference>
<dbReference type="Proteomes" id="UP000017836">
    <property type="component" value="Unassembled WGS sequence"/>
</dbReference>
<name>W1PCK5_AMBTC</name>
<dbReference type="AlphaFoldDB" id="W1PCK5"/>
<organism evidence="2 3">
    <name type="scientific">Amborella trichopoda</name>
    <dbReference type="NCBI Taxonomy" id="13333"/>
    <lineage>
        <taxon>Eukaryota</taxon>
        <taxon>Viridiplantae</taxon>
        <taxon>Streptophyta</taxon>
        <taxon>Embryophyta</taxon>
        <taxon>Tracheophyta</taxon>
        <taxon>Spermatophyta</taxon>
        <taxon>Magnoliopsida</taxon>
        <taxon>Amborellales</taxon>
        <taxon>Amborellaceae</taxon>
        <taxon>Amborella</taxon>
    </lineage>
</organism>
<evidence type="ECO:0000256" key="1">
    <source>
        <dbReference type="SAM" id="MobiDB-lite"/>
    </source>
</evidence>
<dbReference type="Gramene" id="ERN05449">
    <property type="protein sequence ID" value="ERN05449"/>
    <property type="gene ID" value="AMTR_s00007p00243950"/>
</dbReference>
<proteinExistence type="predicted"/>
<protein>
    <submittedName>
        <fullName evidence="2">Uncharacterized protein</fullName>
    </submittedName>
</protein>
<keyword evidence="3" id="KW-1185">Reference proteome</keyword>
<feature type="region of interest" description="Disordered" evidence="1">
    <location>
        <begin position="40"/>
        <end position="69"/>
    </location>
</feature>
<dbReference type="HOGENOM" id="CLU_2309874_0_0_1"/>
<dbReference type="EMBL" id="KI394011">
    <property type="protein sequence ID" value="ERN05449.1"/>
    <property type="molecule type" value="Genomic_DNA"/>
</dbReference>